<evidence type="ECO:0000313" key="1">
    <source>
        <dbReference type="EMBL" id="KAF8432115.1"/>
    </source>
</evidence>
<comment type="caution">
    <text evidence="1">The sequence shown here is derived from an EMBL/GenBank/DDBJ whole genome shotgun (WGS) entry which is preliminary data.</text>
</comment>
<dbReference type="AlphaFoldDB" id="A0AAD4G9J4"/>
<feature type="non-terminal residue" evidence="1">
    <location>
        <position position="1"/>
    </location>
</feature>
<evidence type="ECO:0000313" key="2">
    <source>
        <dbReference type="Proteomes" id="UP001194468"/>
    </source>
</evidence>
<keyword evidence="2" id="KW-1185">Reference proteome</keyword>
<protein>
    <submittedName>
        <fullName evidence="1">Uncharacterized protein</fullName>
    </submittedName>
</protein>
<reference evidence="1" key="2">
    <citation type="journal article" date="2020" name="Nat. Commun.">
        <title>Large-scale genome sequencing of mycorrhizal fungi provides insights into the early evolution of symbiotic traits.</title>
        <authorList>
            <person name="Miyauchi S."/>
            <person name="Kiss E."/>
            <person name="Kuo A."/>
            <person name="Drula E."/>
            <person name="Kohler A."/>
            <person name="Sanchez-Garcia M."/>
            <person name="Morin E."/>
            <person name="Andreopoulos B."/>
            <person name="Barry K.W."/>
            <person name="Bonito G."/>
            <person name="Buee M."/>
            <person name="Carver A."/>
            <person name="Chen C."/>
            <person name="Cichocki N."/>
            <person name="Clum A."/>
            <person name="Culley D."/>
            <person name="Crous P.W."/>
            <person name="Fauchery L."/>
            <person name="Girlanda M."/>
            <person name="Hayes R.D."/>
            <person name="Keri Z."/>
            <person name="LaButti K."/>
            <person name="Lipzen A."/>
            <person name="Lombard V."/>
            <person name="Magnuson J."/>
            <person name="Maillard F."/>
            <person name="Murat C."/>
            <person name="Nolan M."/>
            <person name="Ohm R.A."/>
            <person name="Pangilinan J."/>
            <person name="Pereira M.F."/>
            <person name="Perotto S."/>
            <person name="Peter M."/>
            <person name="Pfister S."/>
            <person name="Riley R."/>
            <person name="Sitrit Y."/>
            <person name="Stielow J.B."/>
            <person name="Szollosi G."/>
            <person name="Zifcakova L."/>
            <person name="Stursova M."/>
            <person name="Spatafora J.W."/>
            <person name="Tedersoo L."/>
            <person name="Vaario L.M."/>
            <person name="Yamada A."/>
            <person name="Yan M."/>
            <person name="Wang P."/>
            <person name="Xu J."/>
            <person name="Bruns T."/>
            <person name="Baldrian P."/>
            <person name="Vilgalys R."/>
            <person name="Dunand C."/>
            <person name="Henrissat B."/>
            <person name="Grigoriev I.V."/>
            <person name="Hibbett D."/>
            <person name="Nagy L.G."/>
            <person name="Martin F.M."/>
        </authorList>
    </citation>
    <scope>NUCLEOTIDE SEQUENCE</scope>
    <source>
        <strain evidence="1">BED1</strain>
    </source>
</reference>
<reference evidence="1" key="1">
    <citation type="submission" date="2019-10" db="EMBL/GenBank/DDBJ databases">
        <authorList>
            <consortium name="DOE Joint Genome Institute"/>
            <person name="Kuo A."/>
            <person name="Miyauchi S."/>
            <person name="Kiss E."/>
            <person name="Drula E."/>
            <person name="Kohler A."/>
            <person name="Sanchez-Garcia M."/>
            <person name="Andreopoulos B."/>
            <person name="Barry K.W."/>
            <person name="Bonito G."/>
            <person name="Buee M."/>
            <person name="Carver A."/>
            <person name="Chen C."/>
            <person name="Cichocki N."/>
            <person name="Clum A."/>
            <person name="Culley D."/>
            <person name="Crous P.W."/>
            <person name="Fauchery L."/>
            <person name="Girlanda M."/>
            <person name="Hayes R."/>
            <person name="Keri Z."/>
            <person name="LaButti K."/>
            <person name="Lipzen A."/>
            <person name="Lombard V."/>
            <person name="Magnuson J."/>
            <person name="Maillard F."/>
            <person name="Morin E."/>
            <person name="Murat C."/>
            <person name="Nolan M."/>
            <person name="Ohm R."/>
            <person name="Pangilinan J."/>
            <person name="Pereira M."/>
            <person name="Perotto S."/>
            <person name="Peter M."/>
            <person name="Riley R."/>
            <person name="Sitrit Y."/>
            <person name="Stielow B."/>
            <person name="Szollosi G."/>
            <person name="Zifcakova L."/>
            <person name="Stursova M."/>
            <person name="Spatafora J.W."/>
            <person name="Tedersoo L."/>
            <person name="Vaario L.-M."/>
            <person name="Yamada A."/>
            <person name="Yan M."/>
            <person name="Wang P."/>
            <person name="Xu J."/>
            <person name="Bruns T."/>
            <person name="Baldrian P."/>
            <person name="Vilgalys R."/>
            <person name="Henrissat B."/>
            <person name="Grigoriev I.V."/>
            <person name="Hibbett D."/>
            <person name="Nagy L.G."/>
            <person name="Martin F.M."/>
        </authorList>
    </citation>
    <scope>NUCLEOTIDE SEQUENCE</scope>
    <source>
        <strain evidence="1">BED1</strain>
    </source>
</reference>
<organism evidence="1 2">
    <name type="scientific">Boletus edulis BED1</name>
    <dbReference type="NCBI Taxonomy" id="1328754"/>
    <lineage>
        <taxon>Eukaryota</taxon>
        <taxon>Fungi</taxon>
        <taxon>Dikarya</taxon>
        <taxon>Basidiomycota</taxon>
        <taxon>Agaricomycotina</taxon>
        <taxon>Agaricomycetes</taxon>
        <taxon>Agaricomycetidae</taxon>
        <taxon>Boletales</taxon>
        <taxon>Boletineae</taxon>
        <taxon>Boletaceae</taxon>
        <taxon>Boletoideae</taxon>
        <taxon>Boletus</taxon>
    </lineage>
</organism>
<dbReference type="EMBL" id="WHUW01000043">
    <property type="protein sequence ID" value="KAF8432115.1"/>
    <property type="molecule type" value="Genomic_DNA"/>
</dbReference>
<sequence>RLTPLELRFFARTTGPSAHFGMTMEDIEEIIFISKGRDLLNGAFVKLPLDILQKAYEAKRADWDYIVHQVAQTAAAIESLEQHRVLLAAVKQHQEAELTTVESVIRIVKNSLSPRSLANLEYNHGYYCAVFADELVQLTVAEAQMQQFGVGSVGQSCTVTS</sequence>
<accession>A0AAD4G9J4</accession>
<proteinExistence type="predicted"/>
<gene>
    <name evidence="1" type="ORF">L210DRAFT_865121</name>
</gene>
<name>A0AAD4G9J4_BOLED</name>
<dbReference type="Proteomes" id="UP001194468">
    <property type="component" value="Unassembled WGS sequence"/>
</dbReference>